<dbReference type="AlphaFoldDB" id="A0A1M7BL08"/>
<dbReference type="STRING" id="1121322.SAMN02745136_05172"/>
<gene>
    <name evidence="2" type="ORF">SAMN02745136_05172</name>
</gene>
<dbReference type="Proteomes" id="UP000184386">
    <property type="component" value="Unassembled WGS sequence"/>
</dbReference>
<keyword evidence="3" id="KW-1185">Reference proteome</keyword>
<name>A0A1M7BL08_9FIRM</name>
<dbReference type="RefSeq" id="WP_073280076.1">
    <property type="nucleotide sequence ID" value="NZ_FRAC01000037.1"/>
</dbReference>
<dbReference type="EMBL" id="FRAC01000037">
    <property type="protein sequence ID" value="SHL55651.1"/>
    <property type="molecule type" value="Genomic_DNA"/>
</dbReference>
<evidence type="ECO:0000313" key="2">
    <source>
        <dbReference type="EMBL" id="SHL55651.1"/>
    </source>
</evidence>
<sequence length="64" mass="7468">MDNIAKDKVTEDSKKEVPENNQNQSWKKIISEVNENVQSTEFNTTPFKIIRKIIDTITKLFKAK</sequence>
<protein>
    <submittedName>
        <fullName evidence="2">Uncharacterized protein</fullName>
    </submittedName>
</protein>
<reference evidence="2 3" key="1">
    <citation type="submission" date="2016-11" db="EMBL/GenBank/DDBJ databases">
        <authorList>
            <person name="Jaros S."/>
            <person name="Januszkiewicz K."/>
            <person name="Wedrychowicz H."/>
        </authorList>
    </citation>
    <scope>NUCLEOTIDE SEQUENCE [LARGE SCALE GENOMIC DNA]</scope>
    <source>
        <strain evidence="2 3">DSM 15929</strain>
    </source>
</reference>
<evidence type="ECO:0000313" key="3">
    <source>
        <dbReference type="Proteomes" id="UP000184386"/>
    </source>
</evidence>
<proteinExistence type="predicted"/>
<organism evidence="2 3">
    <name type="scientific">Anaerocolumna jejuensis DSM 15929</name>
    <dbReference type="NCBI Taxonomy" id="1121322"/>
    <lineage>
        <taxon>Bacteria</taxon>
        <taxon>Bacillati</taxon>
        <taxon>Bacillota</taxon>
        <taxon>Clostridia</taxon>
        <taxon>Lachnospirales</taxon>
        <taxon>Lachnospiraceae</taxon>
        <taxon>Anaerocolumna</taxon>
    </lineage>
</organism>
<evidence type="ECO:0000256" key="1">
    <source>
        <dbReference type="SAM" id="MobiDB-lite"/>
    </source>
</evidence>
<accession>A0A1M7BL08</accession>
<feature type="region of interest" description="Disordered" evidence="1">
    <location>
        <begin position="1"/>
        <end position="23"/>
    </location>
</feature>
<feature type="compositionally biased region" description="Basic and acidic residues" evidence="1">
    <location>
        <begin position="1"/>
        <end position="18"/>
    </location>
</feature>